<dbReference type="GO" id="GO:0080043">
    <property type="term" value="F:quercetin 3-O-glucosyltransferase activity"/>
    <property type="evidence" value="ECO:0007669"/>
    <property type="project" value="TreeGrafter"/>
</dbReference>
<dbReference type="Proteomes" id="UP000541444">
    <property type="component" value="Unassembled WGS sequence"/>
</dbReference>
<gene>
    <name evidence="6" type="ORF">GIB67_000713</name>
</gene>
<dbReference type="Pfam" id="PF26168">
    <property type="entry name" value="Glyco_transf_N"/>
    <property type="match status" value="1"/>
</dbReference>
<feature type="domain" description="Glycosyltransferase N-terminal" evidence="5">
    <location>
        <begin position="7"/>
        <end position="41"/>
    </location>
</feature>
<evidence type="ECO:0000313" key="6">
    <source>
        <dbReference type="EMBL" id="KAF6165129.1"/>
    </source>
</evidence>
<proteinExistence type="inferred from homology"/>
<dbReference type="EC" id="2.4.1.-" evidence="4"/>
<dbReference type="GO" id="GO:0080044">
    <property type="term" value="F:quercetin 7-O-glucosyltransferase activity"/>
    <property type="evidence" value="ECO:0007669"/>
    <property type="project" value="TreeGrafter"/>
</dbReference>
<dbReference type="InterPro" id="IPR035595">
    <property type="entry name" value="UDP_glycos_trans_CS"/>
</dbReference>
<dbReference type="Pfam" id="PF00201">
    <property type="entry name" value="UDPGT"/>
    <property type="match status" value="1"/>
</dbReference>
<protein>
    <recommendedName>
        <fullName evidence="4">Glycosyltransferase</fullName>
        <ecNumber evidence="4">2.4.1.-</ecNumber>
    </recommendedName>
</protein>
<sequence>MGNQPHVLVIPFPAQGHVMPLMKLSCCLVDRGFKVTFVNTEFVHARVIAALPEKVNVLDQIDLVSIPDGVTGEDRDDHCKLLDSISNTMPGKLEKLIRNIGETIACVIADTSVGWALELAKNMGIRTAAFFPACAGAQALSLSIPKLIQADVIDSNGTPKKNMTITLSPSMPTVNTADFLWNSFGNLSLQHKVFHSILRYNEISKLADWFVCNSFNELEPAGINLVPNLLPIGPLLPSNQLGHLWREDSTCLNWLSQQAPGSVIYVAFGSFTIFNENQFHELALGLQLLGRPFLWVVRLDVTGGLGPTYPDGFQDRVAHLGKIVDWAPQQKVLAHPSIACFLTHCGWNSTIEGVSMGVPLICWPYFADQFFNRSYITDVWRVGLELNPDETEIVRRDEIKEKVDQLLGDKVMKENSLRLKDMAIHSVAKDGSSWKNMEKFVEGMIS</sequence>
<organism evidence="6 7">
    <name type="scientific">Kingdonia uniflora</name>
    <dbReference type="NCBI Taxonomy" id="39325"/>
    <lineage>
        <taxon>Eukaryota</taxon>
        <taxon>Viridiplantae</taxon>
        <taxon>Streptophyta</taxon>
        <taxon>Embryophyta</taxon>
        <taxon>Tracheophyta</taxon>
        <taxon>Spermatophyta</taxon>
        <taxon>Magnoliopsida</taxon>
        <taxon>Ranunculales</taxon>
        <taxon>Circaeasteraceae</taxon>
        <taxon>Kingdonia</taxon>
    </lineage>
</organism>
<dbReference type="InterPro" id="IPR002213">
    <property type="entry name" value="UDP_glucos_trans"/>
</dbReference>
<dbReference type="Gene3D" id="3.40.50.2000">
    <property type="entry name" value="Glycogen Phosphorylase B"/>
    <property type="match status" value="2"/>
</dbReference>
<dbReference type="CDD" id="cd03784">
    <property type="entry name" value="GT1_Gtf-like"/>
    <property type="match status" value="1"/>
</dbReference>
<dbReference type="PANTHER" id="PTHR11926:SF1412">
    <property type="entry name" value="UDP-GLYCOSYLTRANSFERASE 83A1-LIKE"/>
    <property type="match status" value="1"/>
</dbReference>
<name>A0A7J7ND03_9MAGN</name>
<dbReference type="EMBL" id="JACGCM010000859">
    <property type="protein sequence ID" value="KAF6165129.1"/>
    <property type="molecule type" value="Genomic_DNA"/>
</dbReference>
<evidence type="ECO:0000259" key="5">
    <source>
        <dbReference type="Pfam" id="PF26168"/>
    </source>
</evidence>
<keyword evidence="2 3" id="KW-0808">Transferase</keyword>
<evidence type="ECO:0000256" key="3">
    <source>
        <dbReference type="RuleBase" id="RU003718"/>
    </source>
</evidence>
<dbReference type="InterPro" id="IPR058980">
    <property type="entry name" value="Glyco_transf_N"/>
</dbReference>
<reference evidence="6 7" key="1">
    <citation type="journal article" date="2020" name="IScience">
        <title>Genome Sequencing of the Endangered Kingdonia uniflora (Circaeasteraceae, Ranunculales) Reveals Potential Mechanisms of Evolutionary Specialization.</title>
        <authorList>
            <person name="Sun Y."/>
            <person name="Deng T."/>
            <person name="Zhang A."/>
            <person name="Moore M.J."/>
            <person name="Landis J.B."/>
            <person name="Lin N."/>
            <person name="Zhang H."/>
            <person name="Zhang X."/>
            <person name="Huang J."/>
            <person name="Zhang X."/>
            <person name="Sun H."/>
            <person name="Wang H."/>
        </authorList>
    </citation>
    <scope>NUCLEOTIDE SEQUENCE [LARGE SCALE GENOMIC DNA]</scope>
    <source>
        <strain evidence="6">TB1705</strain>
        <tissue evidence="6">Leaf</tissue>
    </source>
</reference>
<dbReference type="SUPFAM" id="SSF53756">
    <property type="entry name" value="UDP-Glycosyltransferase/glycogen phosphorylase"/>
    <property type="match status" value="1"/>
</dbReference>
<keyword evidence="7" id="KW-1185">Reference proteome</keyword>
<dbReference type="FunFam" id="3.40.50.2000:FF:000108">
    <property type="entry name" value="UDP-glycosyltransferase 83A1"/>
    <property type="match status" value="1"/>
</dbReference>
<evidence type="ECO:0000256" key="4">
    <source>
        <dbReference type="RuleBase" id="RU362057"/>
    </source>
</evidence>
<dbReference type="AlphaFoldDB" id="A0A7J7ND03"/>
<keyword evidence="3" id="KW-0328">Glycosyltransferase</keyword>
<evidence type="ECO:0000256" key="2">
    <source>
        <dbReference type="ARBA" id="ARBA00022679"/>
    </source>
</evidence>
<comment type="caution">
    <text evidence="6">The sequence shown here is derived from an EMBL/GenBank/DDBJ whole genome shotgun (WGS) entry which is preliminary data.</text>
</comment>
<accession>A0A7J7ND03</accession>
<evidence type="ECO:0000256" key="1">
    <source>
        <dbReference type="ARBA" id="ARBA00009995"/>
    </source>
</evidence>
<dbReference type="PANTHER" id="PTHR11926">
    <property type="entry name" value="GLUCOSYL/GLUCURONOSYL TRANSFERASES"/>
    <property type="match status" value="1"/>
</dbReference>
<dbReference type="FunFam" id="3.40.50.2000:FF:000056">
    <property type="entry name" value="Glycosyltransferase"/>
    <property type="match status" value="1"/>
</dbReference>
<dbReference type="OrthoDB" id="5835829at2759"/>
<dbReference type="PROSITE" id="PS00375">
    <property type="entry name" value="UDPGT"/>
    <property type="match status" value="1"/>
</dbReference>
<comment type="similarity">
    <text evidence="1 3">Belongs to the UDP-glycosyltransferase family.</text>
</comment>
<evidence type="ECO:0000313" key="7">
    <source>
        <dbReference type="Proteomes" id="UP000541444"/>
    </source>
</evidence>